<feature type="non-terminal residue" evidence="3">
    <location>
        <position position="76"/>
    </location>
</feature>
<organism evidence="3 4">
    <name type="scientific">Enterobacter hormaechei</name>
    <dbReference type="NCBI Taxonomy" id="158836"/>
    <lineage>
        <taxon>Bacteria</taxon>
        <taxon>Pseudomonadati</taxon>
        <taxon>Pseudomonadota</taxon>
        <taxon>Gammaproteobacteria</taxon>
        <taxon>Enterobacterales</taxon>
        <taxon>Enterobacteriaceae</taxon>
        <taxon>Enterobacter</taxon>
        <taxon>Enterobacter cloacae complex</taxon>
    </lineage>
</organism>
<dbReference type="Pfam" id="PF00072">
    <property type="entry name" value="Response_reg"/>
    <property type="match status" value="1"/>
</dbReference>
<dbReference type="PROSITE" id="PS50110">
    <property type="entry name" value="RESPONSE_REGULATORY"/>
    <property type="match status" value="1"/>
</dbReference>
<dbReference type="InterPro" id="IPR001789">
    <property type="entry name" value="Sig_transdc_resp-reg_receiver"/>
</dbReference>
<accession>A0A6L3X7C3</accession>
<dbReference type="SUPFAM" id="SSF52172">
    <property type="entry name" value="CheY-like"/>
    <property type="match status" value="1"/>
</dbReference>
<dbReference type="AlphaFoldDB" id="A0A6L3X7C3"/>
<dbReference type="GO" id="GO:0000160">
    <property type="term" value="P:phosphorelay signal transduction system"/>
    <property type="evidence" value="ECO:0007669"/>
    <property type="project" value="InterPro"/>
</dbReference>
<reference evidence="3 4" key="1">
    <citation type="submission" date="2019-09" db="EMBL/GenBank/DDBJ databases">
        <title>Reversal of blaTEM antimicrobial resistance by CRISPR-Cas9 in clinical E. coli and other Enterobacteriaceae strains.</title>
        <authorList>
            <person name="Tagliaferri T."/>
            <person name="Guimaraes N."/>
            <person name="Pereira M."/>
            <person name="Felicori L."/>
            <person name="Horz H.-P."/>
            <person name="Santos S."/>
            <person name="Mendes T."/>
        </authorList>
    </citation>
    <scope>NUCLEOTIDE SEQUENCE [LARGE SCALE GENOMIC DNA]</scope>
    <source>
        <strain evidence="3 4">E2_blaTEM_MG</strain>
    </source>
</reference>
<evidence type="ECO:0000256" key="1">
    <source>
        <dbReference type="PROSITE-ProRule" id="PRU00169"/>
    </source>
</evidence>
<name>A0A6L3X7C3_9ENTR</name>
<protein>
    <submittedName>
        <fullName evidence="3">Response regulator</fullName>
    </submittedName>
</protein>
<feature type="modified residue" description="4-aspartylphosphate" evidence="1">
    <location>
        <position position="38"/>
    </location>
</feature>
<dbReference type="EMBL" id="WBSZ01003126">
    <property type="protein sequence ID" value="KAB2412859.1"/>
    <property type="molecule type" value="Genomic_DNA"/>
</dbReference>
<sequence>SLCEQLHQLGYLTLEAENGEQALNMLDASPDIGMFISDLMLPGGLSGAEVIGHVRSHYPQLRVLLISGQDLRPAHN</sequence>
<dbReference type="Gene3D" id="3.40.50.2300">
    <property type="match status" value="1"/>
</dbReference>
<evidence type="ECO:0000259" key="2">
    <source>
        <dbReference type="PROSITE" id="PS50110"/>
    </source>
</evidence>
<gene>
    <name evidence="3" type="ORF">F9C29_37010</name>
</gene>
<feature type="non-terminal residue" evidence="3">
    <location>
        <position position="1"/>
    </location>
</feature>
<evidence type="ECO:0000313" key="4">
    <source>
        <dbReference type="Proteomes" id="UP000476281"/>
    </source>
</evidence>
<evidence type="ECO:0000313" key="3">
    <source>
        <dbReference type="EMBL" id="KAB2412859.1"/>
    </source>
</evidence>
<dbReference type="Proteomes" id="UP000476281">
    <property type="component" value="Unassembled WGS sequence"/>
</dbReference>
<dbReference type="InterPro" id="IPR011006">
    <property type="entry name" value="CheY-like_superfamily"/>
</dbReference>
<proteinExistence type="predicted"/>
<keyword evidence="1" id="KW-0597">Phosphoprotein</keyword>
<feature type="domain" description="Response regulatory" evidence="2">
    <location>
        <begin position="1"/>
        <end position="76"/>
    </location>
</feature>
<comment type="caution">
    <text evidence="3">The sequence shown here is derived from an EMBL/GenBank/DDBJ whole genome shotgun (WGS) entry which is preliminary data.</text>
</comment>